<accession>A0ABR0MTW5</accession>
<evidence type="ECO:0000313" key="1">
    <source>
        <dbReference type="EMBL" id="KAK5777326.1"/>
    </source>
</evidence>
<gene>
    <name evidence="1" type="ORF">PVK06_045293</name>
</gene>
<reference evidence="1 2" key="1">
    <citation type="submission" date="2023-03" db="EMBL/GenBank/DDBJ databases">
        <title>WGS of Gossypium arboreum.</title>
        <authorList>
            <person name="Yu D."/>
        </authorList>
    </citation>
    <scope>NUCLEOTIDE SEQUENCE [LARGE SCALE GENOMIC DNA]</scope>
    <source>
        <tissue evidence="1">Leaf</tissue>
    </source>
</reference>
<sequence length="128" mass="14344">MAELTRSFFSSSCIGLKKFHQDLSSFVAAFPSLTEPDFRFLERSQCIRDSIGWAIGDAKSVKSWKDVWVTALLGLLEQHCVDPASIDVNVRISSMVDDEGEWQCPDLNRLNDTEVSKYSSTLCTSWSG</sequence>
<dbReference type="Proteomes" id="UP001358586">
    <property type="component" value="Chromosome 12"/>
</dbReference>
<name>A0ABR0MTW5_GOSAR</name>
<proteinExistence type="predicted"/>
<comment type="caution">
    <text evidence="1">The sequence shown here is derived from an EMBL/GenBank/DDBJ whole genome shotgun (WGS) entry which is preliminary data.</text>
</comment>
<dbReference type="EMBL" id="JARKNE010000012">
    <property type="protein sequence ID" value="KAK5777326.1"/>
    <property type="molecule type" value="Genomic_DNA"/>
</dbReference>
<keyword evidence="2" id="KW-1185">Reference proteome</keyword>
<evidence type="ECO:0000313" key="2">
    <source>
        <dbReference type="Proteomes" id="UP001358586"/>
    </source>
</evidence>
<organism evidence="1 2">
    <name type="scientific">Gossypium arboreum</name>
    <name type="common">Tree cotton</name>
    <name type="synonym">Gossypium nanking</name>
    <dbReference type="NCBI Taxonomy" id="29729"/>
    <lineage>
        <taxon>Eukaryota</taxon>
        <taxon>Viridiplantae</taxon>
        <taxon>Streptophyta</taxon>
        <taxon>Embryophyta</taxon>
        <taxon>Tracheophyta</taxon>
        <taxon>Spermatophyta</taxon>
        <taxon>Magnoliopsida</taxon>
        <taxon>eudicotyledons</taxon>
        <taxon>Gunneridae</taxon>
        <taxon>Pentapetalae</taxon>
        <taxon>rosids</taxon>
        <taxon>malvids</taxon>
        <taxon>Malvales</taxon>
        <taxon>Malvaceae</taxon>
        <taxon>Malvoideae</taxon>
        <taxon>Gossypium</taxon>
    </lineage>
</organism>
<protein>
    <submittedName>
        <fullName evidence="1">Uncharacterized protein</fullName>
    </submittedName>
</protein>